<keyword evidence="3" id="KW-0235">DNA replication</keyword>
<dbReference type="GO" id="GO:0008270">
    <property type="term" value="F:zinc ion binding"/>
    <property type="evidence" value="ECO:0007669"/>
    <property type="project" value="UniProtKB-KW"/>
</dbReference>
<dbReference type="FunFam" id="2.40.50.140:FF:000064">
    <property type="entry name" value="Replication protein A subunit"/>
    <property type="match status" value="1"/>
</dbReference>
<evidence type="ECO:0000256" key="8">
    <source>
        <dbReference type="ARBA" id="ARBA00023242"/>
    </source>
</evidence>
<dbReference type="InterPro" id="IPR003871">
    <property type="entry name" value="RFA1B/D_OB_1st"/>
</dbReference>
<keyword evidence="6" id="KW-0862">Zinc</keyword>
<dbReference type="GO" id="GO:0003677">
    <property type="term" value="F:DNA binding"/>
    <property type="evidence" value="ECO:0007669"/>
    <property type="project" value="UniProtKB-KW"/>
</dbReference>
<dbReference type="OrthoDB" id="295159at2759"/>
<keyword evidence="4" id="KW-0479">Metal-binding</keyword>
<dbReference type="CDD" id="cd04475">
    <property type="entry name" value="RPA1_DBD_B"/>
    <property type="match status" value="1"/>
</dbReference>
<feature type="compositionally biased region" description="Basic and acidic residues" evidence="9">
    <location>
        <begin position="491"/>
        <end position="502"/>
    </location>
</feature>
<dbReference type="FunFam" id="2.40.50.140:FF:000041">
    <property type="entry name" value="Replication protein A subunit"/>
    <property type="match status" value="1"/>
</dbReference>
<evidence type="ECO:0000313" key="13">
    <source>
        <dbReference type="Proteomes" id="UP000785679"/>
    </source>
</evidence>
<feature type="region of interest" description="Disordered" evidence="9">
    <location>
        <begin position="615"/>
        <end position="636"/>
    </location>
</feature>
<comment type="caution">
    <text evidence="12">The sequence shown here is derived from an EMBL/GenBank/DDBJ whole genome shotgun (WGS) entry which is preliminary data.</text>
</comment>
<evidence type="ECO:0000256" key="5">
    <source>
        <dbReference type="ARBA" id="ARBA00022771"/>
    </source>
</evidence>
<keyword evidence="13" id="KW-1185">Reference proteome</keyword>
<organism evidence="12 13">
    <name type="scientific">Halteria grandinella</name>
    <dbReference type="NCBI Taxonomy" id="5974"/>
    <lineage>
        <taxon>Eukaryota</taxon>
        <taxon>Sar</taxon>
        <taxon>Alveolata</taxon>
        <taxon>Ciliophora</taxon>
        <taxon>Intramacronucleata</taxon>
        <taxon>Spirotrichea</taxon>
        <taxon>Stichotrichia</taxon>
        <taxon>Sporadotrichida</taxon>
        <taxon>Halteriidae</taxon>
        <taxon>Halteria</taxon>
    </lineage>
</organism>
<dbReference type="EMBL" id="RRYP01004751">
    <property type="protein sequence ID" value="TNV82613.1"/>
    <property type="molecule type" value="Genomic_DNA"/>
</dbReference>
<feature type="domain" description="Replication protein A 70 kDa DNA-binding subunit B/D first OB fold" evidence="10">
    <location>
        <begin position="172"/>
        <end position="276"/>
    </location>
</feature>
<name>A0A8J8NW26_HALGN</name>
<evidence type="ECO:0000313" key="12">
    <source>
        <dbReference type="EMBL" id="TNV82613.1"/>
    </source>
</evidence>
<feature type="region of interest" description="Disordered" evidence="9">
    <location>
        <begin position="490"/>
        <end position="527"/>
    </location>
</feature>
<evidence type="ECO:0000259" key="11">
    <source>
        <dbReference type="Pfam" id="PF16900"/>
    </source>
</evidence>
<dbReference type="Pfam" id="PF16900">
    <property type="entry name" value="REPA_OB_2"/>
    <property type="match status" value="1"/>
</dbReference>
<dbReference type="GO" id="GO:0006260">
    <property type="term" value="P:DNA replication"/>
    <property type="evidence" value="ECO:0007669"/>
    <property type="project" value="UniProtKB-KW"/>
</dbReference>
<keyword evidence="5" id="KW-0863">Zinc-finger</keyword>
<keyword evidence="8" id="KW-0539">Nucleus</keyword>
<feature type="compositionally biased region" description="Basic residues" evidence="9">
    <location>
        <begin position="615"/>
        <end position="624"/>
    </location>
</feature>
<dbReference type="Pfam" id="PF02721">
    <property type="entry name" value="DUF223"/>
    <property type="match status" value="1"/>
</dbReference>
<evidence type="ECO:0000256" key="7">
    <source>
        <dbReference type="ARBA" id="ARBA00023125"/>
    </source>
</evidence>
<evidence type="ECO:0000256" key="2">
    <source>
        <dbReference type="ARBA" id="ARBA00005690"/>
    </source>
</evidence>
<dbReference type="InterPro" id="IPR031657">
    <property type="entry name" value="REPA_OB_2"/>
</dbReference>
<evidence type="ECO:0000256" key="4">
    <source>
        <dbReference type="ARBA" id="ARBA00022723"/>
    </source>
</evidence>
<feature type="domain" description="Replication protein A OB" evidence="11">
    <location>
        <begin position="312"/>
        <end position="404"/>
    </location>
</feature>
<dbReference type="AlphaFoldDB" id="A0A8J8NW26"/>
<dbReference type="InterPro" id="IPR012340">
    <property type="entry name" value="NA-bd_OB-fold"/>
</dbReference>
<sequence length="636" mass="73977">MDSNKELQNQQKMREWQTLQVISIKNTEGAQNMRARLVLSDGNWLVMAILSQDIYEQMVINCLYIYYSLMKQPYMMSFVSETQSPSPSPLIKSIIILYQLFRQLVVVLKDRPTILYSEGTEKIGDPKQLTKTLLNTSLTSTDQMWIPNEQIINNLPEYEEHELNYIKGGYIPLAKLDPIMKWDWRVKVRVVKKSDRRPWRNDRGEGFLVNIEIIDQDGTQMEATLFKEIADKFFDVLQIGKLYMMAGGIVKEPKSRSRQSYRHENCIVFDKFTDIVELPDEDDDSIPPIPDPNQQLSESLPNCEGEHLYSTIQQIVDMNPNQAVDLIGIAFVVGPLGSVTLKSGEIKTRRNILVLDSSNLTICVCFWGQNHTEFDFNNYPVVAIKNAKVSDFAQKSLNANDESVVGFNPDTPQGREIRNWFDNLDREVAEIHAVSIGSGLDNLLRDQQEKKNEGLRRYYKSNEGNNNRREYSYMNPEEANTVEYGRYKRNYHYDDNGDDKNQDTGYRQNDNEDTDRPSMATLSPGEVRKRMFEEKRKSFARRWFTKYAYMQKARECREVSRRGRSSSAIGEERVHQMEFAKSIALRARKRGRKGTTVLDLPPEFKDHSNNFCRRGRFRSRGRFQYKKEQPPPAQEQ</sequence>
<reference evidence="12" key="1">
    <citation type="submission" date="2019-06" db="EMBL/GenBank/DDBJ databases">
        <authorList>
            <person name="Zheng W."/>
        </authorList>
    </citation>
    <scope>NUCLEOTIDE SEQUENCE</scope>
    <source>
        <strain evidence="12">QDHG01</strain>
    </source>
</reference>
<evidence type="ECO:0000256" key="1">
    <source>
        <dbReference type="ARBA" id="ARBA00004123"/>
    </source>
</evidence>
<evidence type="ECO:0000259" key="10">
    <source>
        <dbReference type="Pfam" id="PF02721"/>
    </source>
</evidence>
<evidence type="ECO:0000256" key="9">
    <source>
        <dbReference type="SAM" id="MobiDB-lite"/>
    </source>
</evidence>
<dbReference type="CDD" id="cd04474">
    <property type="entry name" value="RPA1_DBD_A"/>
    <property type="match status" value="1"/>
</dbReference>
<evidence type="ECO:0000256" key="6">
    <source>
        <dbReference type="ARBA" id="ARBA00022833"/>
    </source>
</evidence>
<comment type="similarity">
    <text evidence="2">Belongs to the replication factor A protein 1 family.</text>
</comment>
<dbReference type="GO" id="GO:0005634">
    <property type="term" value="C:nucleus"/>
    <property type="evidence" value="ECO:0007669"/>
    <property type="project" value="UniProtKB-SubCell"/>
</dbReference>
<dbReference type="Gene3D" id="2.40.50.140">
    <property type="entry name" value="Nucleic acid-binding proteins"/>
    <property type="match status" value="2"/>
</dbReference>
<dbReference type="SUPFAM" id="SSF50249">
    <property type="entry name" value="Nucleic acid-binding proteins"/>
    <property type="match status" value="2"/>
</dbReference>
<accession>A0A8J8NW26</accession>
<dbReference type="PANTHER" id="PTHR47165">
    <property type="entry name" value="OS03G0429900 PROTEIN"/>
    <property type="match status" value="1"/>
</dbReference>
<dbReference type="PANTHER" id="PTHR47165:SF4">
    <property type="entry name" value="OS03G0429900 PROTEIN"/>
    <property type="match status" value="1"/>
</dbReference>
<evidence type="ECO:0000256" key="3">
    <source>
        <dbReference type="ARBA" id="ARBA00022705"/>
    </source>
</evidence>
<dbReference type="Proteomes" id="UP000785679">
    <property type="component" value="Unassembled WGS sequence"/>
</dbReference>
<gene>
    <name evidence="12" type="ORF">FGO68_gene9605</name>
</gene>
<keyword evidence="7" id="KW-0238">DNA-binding</keyword>
<proteinExistence type="inferred from homology"/>
<comment type="subcellular location">
    <subcellularLocation>
        <location evidence="1">Nucleus</location>
    </subcellularLocation>
</comment>
<protein>
    <submittedName>
        <fullName evidence="12">Uncharacterized protein</fullName>
    </submittedName>
</protein>